<keyword evidence="2" id="KW-0378">Hydrolase</keyword>
<dbReference type="GO" id="GO:0046872">
    <property type="term" value="F:metal ion binding"/>
    <property type="evidence" value="ECO:0007669"/>
    <property type="project" value="UniProtKB-KW"/>
</dbReference>
<accession>N6Y953</accession>
<dbReference type="PANTHER" id="PTHR42988:SF2">
    <property type="entry name" value="CYCLIC NUCLEOTIDE PHOSPHODIESTERASE CBUA0032-RELATED"/>
    <property type="match status" value="1"/>
</dbReference>
<dbReference type="Gene3D" id="3.60.21.10">
    <property type="match status" value="1"/>
</dbReference>
<keyword evidence="3" id="KW-0408">Iron</keyword>
<dbReference type="PANTHER" id="PTHR42988">
    <property type="entry name" value="PHOSPHOHYDROLASE"/>
    <property type="match status" value="1"/>
</dbReference>
<dbReference type="Pfam" id="PF00149">
    <property type="entry name" value="Metallophos"/>
    <property type="match status" value="1"/>
</dbReference>
<dbReference type="SUPFAM" id="SSF56300">
    <property type="entry name" value="Metallo-dependent phosphatases"/>
    <property type="match status" value="1"/>
</dbReference>
<proteinExistence type="inferred from homology"/>
<evidence type="ECO:0000259" key="5">
    <source>
        <dbReference type="Pfam" id="PF00149"/>
    </source>
</evidence>
<evidence type="ECO:0000256" key="3">
    <source>
        <dbReference type="ARBA" id="ARBA00023004"/>
    </source>
</evidence>
<dbReference type="GO" id="GO:0016787">
    <property type="term" value="F:hydrolase activity"/>
    <property type="evidence" value="ECO:0007669"/>
    <property type="project" value="UniProtKB-KW"/>
</dbReference>
<gene>
    <name evidence="6" type="ORF">C667_23064</name>
</gene>
<sequence length="288" mass="31174">MSRRPGREGGGVSVLLHIADTHFGTEQRPVVEALVALAARQRPDLVVLAGDVTQRARPAQFRAAKAFVERLGAPVLAVPGNHDIALFDPWARLARPYARWAEVFGADLEPVHASAELLVVGVNTTRAWRHKHGEVSAAQIDRVAGLLAAASPRQLRVVVVHQPAAVIRSRDRANLLRGHQAALQAWSVAGADLVLGGHIHLPYTLAPQGLARRLWVLQAGTAVSSRTRAEVPNSVNIVRWNEPSGAHDTPAPQGSAAGGSCLVEQWDFVRDERRFVRRAVTPVQPERS</sequence>
<evidence type="ECO:0000313" key="7">
    <source>
        <dbReference type="Proteomes" id="UP000013047"/>
    </source>
</evidence>
<name>N6Y953_9RHOO</name>
<feature type="domain" description="Calcineurin-like phosphoesterase" evidence="5">
    <location>
        <begin position="15"/>
        <end position="201"/>
    </location>
</feature>
<reference evidence="6 7" key="1">
    <citation type="submission" date="2012-09" db="EMBL/GenBank/DDBJ databases">
        <title>Draft Genome Sequences of 6 Strains from Genus Thauera.</title>
        <authorList>
            <person name="Liu B."/>
            <person name="Shapleigh J.P."/>
            <person name="Frostegard A.H."/>
        </authorList>
    </citation>
    <scope>NUCLEOTIDE SEQUENCE [LARGE SCALE GENOMIC DNA]</scope>
    <source>
        <strain evidence="6 7">B4P</strain>
    </source>
</reference>
<evidence type="ECO:0000313" key="6">
    <source>
        <dbReference type="EMBL" id="ENO90836.1"/>
    </source>
</evidence>
<evidence type="ECO:0000256" key="2">
    <source>
        <dbReference type="ARBA" id="ARBA00022801"/>
    </source>
</evidence>
<dbReference type="EMBL" id="AMXF01000421">
    <property type="protein sequence ID" value="ENO90836.1"/>
    <property type="molecule type" value="Genomic_DNA"/>
</dbReference>
<dbReference type="InterPro" id="IPR004843">
    <property type="entry name" value="Calcineurin-like_PHP"/>
</dbReference>
<evidence type="ECO:0000256" key="1">
    <source>
        <dbReference type="ARBA" id="ARBA00022723"/>
    </source>
</evidence>
<dbReference type="Proteomes" id="UP000013047">
    <property type="component" value="Unassembled WGS sequence"/>
</dbReference>
<dbReference type="CDD" id="cd07400">
    <property type="entry name" value="MPP_1"/>
    <property type="match status" value="1"/>
</dbReference>
<evidence type="ECO:0000256" key="4">
    <source>
        <dbReference type="ARBA" id="ARBA00025742"/>
    </source>
</evidence>
<keyword evidence="1" id="KW-0479">Metal-binding</keyword>
<comment type="caution">
    <text evidence="6">The sequence shown here is derived from an EMBL/GenBank/DDBJ whole genome shotgun (WGS) entry which is preliminary data.</text>
</comment>
<dbReference type="InterPro" id="IPR050884">
    <property type="entry name" value="CNP_phosphodiesterase-III"/>
</dbReference>
<organism evidence="6 7">
    <name type="scientific">Thauera phenylacetica B4P</name>
    <dbReference type="NCBI Taxonomy" id="1234382"/>
    <lineage>
        <taxon>Bacteria</taxon>
        <taxon>Pseudomonadati</taxon>
        <taxon>Pseudomonadota</taxon>
        <taxon>Betaproteobacteria</taxon>
        <taxon>Rhodocyclales</taxon>
        <taxon>Zoogloeaceae</taxon>
        <taxon>Thauera</taxon>
    </lineage>
</organism>
<dbReference type="AlphaFoldDB" id="N6Y953"/>
<comment type="similarity">
    <text evidence="4">Belongs to the cyclic nucleotide phosphodiesterase class-III family.</text>
</comment>
<protein>
    <submittedName>
        <fullName evidence="6">Metallophosphoesterase</fullName>
    </submittedName>
</protein>
<keyword evidence="7" id="KW-1185">Reference proteome</keyword>
<dbReference type="InterPro" id="IPR029052">
    <property type="entry name" value="Metallo-depent_PP-like"/>
</dbReference>